<feature type="region of interest" description="Disordered" evidence="1">
    <location>
        <begin position="29"/>
        <end position="50"/>
    </location>
</feature>
<evidence type="ECO:0000256" key="1">
    <source>
        <dbReference type="SAM" id="MobiDB-lite"/>
    </source>
</evidence>
<reference evidence="3" key="1">
    <citation type="journal article" date="2019" name="Int. J. Syst. Evol. Microbiol.">
        <title>The Global Catalogue of Microorganisms (GCM) 10K type strain sequencing project: providing services to taxonomists for standard genome sequencing and annotation.</title>
        <authorList>
            <consortium name="The Broad Institute Genomics Platform"/>
            <consortium name="The Broad Institute Genome Sequencing Center for Infectious Disease"/>
            <person name="Wu L."/>
            <person name="Ma J."/>
        </authorList>
    </citation>
    <scope>NUCLEOTIDE SEQUENCE [LARGE SCALE GENOMIC DNA]</scope>
    <source>
        <strain evidence="3">KCTC 42280</strain>
    </source>
</reference>
<evidence type="ECO:0000313" key="2">
    <source>
        <dbReference type="EMBL" id="GHD25900.1"/>
    </source>
</evidence>
<keyword evidence="3" id="KW-1185">Reference proteome</keyword>
<dbReference type="RefSeq" id="WP_189580477.1">
    <property type="nucleotide sequence ID" value="NZ_BMZR01000001.1"/>
</dbReference>
<feature type="compositionally biased region" description="Basic residues" evidence="1">
    <location>
        <begin position="38"/>
        <end position="50"/>
    </location>
</feature>
<organism evidence="2 3">
    <name type="scientific">Psychrobacter glaciei</name>
    <dbReference type="NCBI Taxonomy" id="619771"/>
    <lineage>
        <taxon>Bacteria</taxon>
        <taxon>Pseudomonadati</taxon>
        <taxon>Pseudomonadota</taxon>
        <taxon>Gammaproteobacteria</taxon>
        <taxon>Moraxellales</taxon>
        <taxon>Moraxellaceae</taxon>
        <taxon>Psychrobacter</taxon>
    </lineage>
</organism>
<sequence length="50" mass="5774">MPGDNHLKQLAHAYAAAANKWFDPTHFKGQMYIPHNPKNNRKTKSRGKKK</sequence>
<dbReference type="Proteomes" id="UP000610203">
    <property type="component" value="Unassembled WGS sequence"/>
</dbReference>
<gene>
    <name evidence="2" type="ORF">GCM10016272_02230</name>
</gene>
<accession>A0ABQ3GMC8</accession>
<name>A0ABQ3GMC8_9GAMM</name>
<evidence type="ECO:0000313" key="3">
    <source>
        <dbReference type="Proteomes" id="UP000610203"/>
    </source>
</evidence>
<protein>
    <submittedName>
        <fullName evidence="2">Uncharacterized protein</fullName>
    </submittedName>
</protein>
<comment type="caution">
    <text evidence="2">The sequence shown here is derived from an EMBL/GenBank/DDBJ whole genome shotgun (WGS) entry which is preliminary data.</text>
</comment>
<proteinExistence type="predicted"/>
<dbReference type="EMBL" id="BMZR01000001">
    <property type="protein sequence ID" value="GHD25900.1"/>
    <property type="molecule type" value="Genomic_DNA"/>
</dbReference>